<keyword evidence="2" id="KW-1185">Reference proteome</keyword>
<protein>
    <submittedName>
        <fullName evidence="1">Uncharacterized protein</fullName>
    </submittedName>
</protein>
<organism evidence="1 2">
    <name type="scientific">Euphydryas editha</name>
    <name type="common">Edith's checkerspot</name>
    <dbReference type="NCBI Taxonomy" id="104508"/>
    <lineage>
        <taxon>Eukaryota</taxon>
        <taxon>Metazoa</taxon>
        <taxon>Ecdysozoa</taxon>
        <taxon>Arthropoda</taxon>
        <taxon>Hexapoda</taxon>
        <taxon>Insecta</taxon>
        <taxon>Pterygota</taxon>
        <taxon>Neoptera</taxon>
        <taxon>Endopterygota</taxon>
        <taxon>Lepidoptera</taxon>
        <taxon>Glossata</taxon>
        <taxon>Ditrysia</taxon>
        <taxon>Papilionoidea</taxon>
        <taxon>Nymphalidae</taxon>
        <taxon>Nymphalinae</taxon>
        <taxon>Euphydryas</taxon>
    </lineage>
</organism>
<evidence type="ECO:0000313" key="2">
    <source>
        <dbReference type="Proteomes" id="UP001153954"/>
    </source>
</evidence>
<sequence>MLLIAPVQVASSRRWFWPRVWRAIHDRRPSPYREKPRPCSVDYSTHWPIGSGLSLSGASWSDYCKTRTALRARADVARVFTAGDAKTAWRCAIATSFRGLGKTMIFPIFHISGKCQVWSIRLNILVSAARRPVGSYIDGEIEVGRYLSPAQRVR</sequence>
<comment type="caution">
    <text evidence="1">The sequence shown here is derived from an EMBL/GenBank/DDBJ whole genome shotgun (WGS) entry which is preliminary data.</text>
</comment>
<name>A0AAU9U580_EUPED</name>
<dbReference type="Proteomes" id="UP001153954">
    <property type="component" value="Unassembled WGS sequence"/>
</dbReference>
<dbReference type="EMBL" id="CAKOGL010000014">
    <property type="protein sequence ID" value="CAH2094450.1"/>
    <property type="molecule type" value="Genomic_DNA"/>
</dbReference>
<gene>
    <name evidence="1" type="ORF">EEDITHA_LOCUS10012</name>
</gene>
<evidence type="ECO:0000313" key="1">
    <source>
        <dbReference type="EMBL" id="CAH2094450.1"/>
    </source>
</evidence>
<reference evidence="1" key="1">
    <citation type="submission" date="2022-03" db="EMBL/GenBank/DDBJ databases">
        <authorList>
            <person name="Tunstrom K."/>
        </authorList>
    </citation>
    <scope>NUCLEOTIDE SEQUENCE</scope>
</reference>
<proteinExistence type="predicted"/>
<accession>A0AAU9U580</accession>
<dbReference type="AlphaFoldDB" id="A0AAU9U580"/>